<sequence>MADIRSKLNMLYSLEQLSSGENAFKKLHSLAKLIVTAVYLVCVASLGKYDLTRLTLFLAYPVLMMAMAQIPWKMILKRAAVAMPFCIFAGVSNLIFDRTVIAYAGKIAVTGGMLSFAMLLCRTLLCVSAILILVAVTPFSELMDQLRRLHVPELLVTLLEMVYRYIGVLVEEASGMVTAFRLRGNGAKWPGISEFGSFVGQLFLRSADRAERIYQAMQCRLYTLHDVQKKKPEWKLCDTFFLIAGAGTSVLFRWIDFTEILGGILL</sequence>
<dbReference type="NCBIfam" id="TIGR02454">
    <property type="entry name" value="ECF_T_CbiQ"/>
    <property type="match status" value="1"/>
</dbReference>
<feature type="transmembrane region" description="Helical" evidence="6">
    <location>
        <begin position="30"/>
        <end position="47"/>
    </location>
</feature>
<dbReference type="PANTHER" id="PTHR34857:SF2">
    <property type="entry name" value="SLL0384 PROTEIN"/>
    <property type="match status" value="1"/>
</dbReference>
<protein>
    <submittedName>
        <fullName evidence="7">Cobalt ECF transporter T component CbiQ</fullName>
    </submittedName>
</protein>
<keyword evidence="8" id="KW-1185">Reference proteome</keyword>
<evidence type="ECO:0000313" key="8">
    <source>
        <dbReference type="Proteomes" id="UP000647235"/>
    </source>
</evidence>
<organism evidence="7 8">
    <name type="scientific">Dorea hominis</name>
    <dbReference type="NCBI Taxonomy" id="2763040"/>
    <lineage>
        <taxon>Bacteria</taxon>
        <taxon>Bacillati</taxon>
        <taxon>Bacillota</taxon>
        <taxon>Clostridia</taxon>
        <taxon>Lachnospirales</taxon>
        <taxon>Lachnospiraceae</taxon>
        <taxon>Dorea</taxon>
    </lineage>
</organism>
<dbReference type="InterPro" id="IPR003339">
    <property type="entry name" value="ABC/ECF_trnsptr_transmembrane"/>
</dbReference>
<dbReference type="EMBL" id="JACOOY010000007">
    <property type="protein sequence ID" value="MBC5664974.1"/>
    <property type="molecule type" value="Genomic_DNA"/>
</dbReference>
<evidence type="ECO:0000256" key="4">
    <source>
        <dbReference type="ARBA" id="ARBA00022989"/>
    </source>
</evidence>
<comment type="subcellular location">
    <subcellularLocation>
        <location evidence="1">Cell membrane</location>
        <topology evidence="1">Multi-pass membrane protein</topology>
    </subcellularLocation>
</comment>
<evidence type="ECO:0000256" key="3">
    <source>
        <dbReference type="ARBA" id="ARBA00022692"/>
    </source>
</evidence>
<dbReference type="Proteomes" id="UP000647235">
    <property type="component" value="Unassembled WGS sequence"/>
</dbReference>
<evidence type="ECO:0000256" key="1">
    <source>
        <dbReference type="ARBA" id="ARBA00004651"/>
    </source>
</evidence>
<name>A0ABR7EUE5_9FIRM</name>
<comment type="caution">
    <text evidence="7">The sequence shown here is derived from an EMBL/GenBank/DDBJ whole genome shotgun (WGS) entry which is preliminary data.</text>
</comment>
<proteinExistence type="predicted"/>
<evidence type="ECO:0000256" key="6">
    <source>
        <dbReference type="SAM" id="Phobius"/>
    </source>
</evidence>
<gene>
    <name evidence="7" type="primary">cbiQ</name>
    <name evidence="7" type="ORF">H8S07_06740</name>
</gene>
<dbReference type="PANTHER" id="PTHR34857">
    <property type="entry name" value="SLL0384 PROTEIN"/>
    <property type="match status" value="1"/>
</dbReference>
<feature type="transmembrane region" description="Helical" evidence="6">
    <location>
        <begin position="53"/>
        <end position="72"/>
    </location>
</feature>
<dbReference type="Pfam" id="PF02361">
    <property type="entry name" value="CbiQ"/>
    <property type="match status" value="1"/>
</dbReference>
<evidence type="ECO:0000313" key="7">
    <source>
        <dbReference type="EMBL" id="MBC5664974.1"/>
    </source>
</evidence>
<reference evidence="7 8" key="1">
    <citation type="submission" date="2020-08" db="EMBL/GenBank/DDBJ databases">
        <title>Genome public.</title>
        <authorList>
            <person name="Liu C."/>
            <person name="Sun Q."/>
        </authorList>
    </citation>
    <scope>NUCLEOTIDE SEQUENCE [LARGE SCALE GENOMIC DNA]</scope>
    <source>
        <strain evidence="7 8">NSJ-36</strain>
    </source>
</reference>
<keyword evidence="5 6" id="KW-0472">Membrane</keyword>
<dbReference type="InterPro" id="IPR012809">
    <property type="entry name" value="ECF_CbiQ"/>
</dbReference>
<accession>A0ABR7EUE5</accession>
<evidence type="ECO:0000256" key="5">
    <source>
        <dbReference type="ARBA" id="ARBA00023136"/>
    </source>
</evidence>
<dbReference type="InterPro" id="IPR051611">
    <property type="entry name" value="ECF_transporter_component"/>
</dbReference>
<keyword evidence="4 6" id="KW-1133">Transmembrane helix</keyword>
<keyword evidence="2" id="KW-1003">Cell membrane</keyword>
<evidence type="ECO:0000256" key="2">
    <source>
        <dbReference type="ARBA" id="ARBA00022475"/>
    </source>
</evidence>
<feature type="transmembrane region" description="Helical" evidence="6">
    <location>
        <begin position="116"/>
        <end position="139"/>
    </location>
</feature>
<dbReference type="RefSeq" id="WP_186855724.1">
    <property type="nucleotide sequence ID" value="NZ_JACOOY010000007.1"/>
</dbReference>
<dbReference type="CDD" id="cd16914">
    <property type="entry name" value="EcfT"/>
    <property type="match status" value="1"/>
</dbReference>
<keyword evidence="3 6" id="KW-0812">Transmembrane</keyword>
<feature type="transmembrane region" description="Helical" evidence="6">
    <location>
        <begin position="79"/>
        <end position="96"/>
    </location>
</feature>